<dbReference type="KEGG" id="gax:Pan161_33310"/>
<sequence>MDMQQLLGILKIQHARRLIIFAQQLLTETKRIAPAA</sequence>
<evidence type="ECO:0000313" key="2">
    <source>
        <dbReference type="Proteomes" id="UP000316855"/>
    </source>
</evidence>
<proteinExistence type="predicted"/>
<name>A0A517VFA8_9PLAN</name>
<dbReference type="EMBL" id="CP036343">
    <property type="protein sequence ID" value="QDT91669.1"/>
    <property type="molecule type" value="Genomic_DNA"/>
</dbReference>
<organism evidence="1 2">
    <name type="scientific">Gimesia algae</name>
    <dbReference type="NCBI Taxonomy" id="2527971"/>
    <lineage>
        <taxon>Bacteria</taxon>
        <taxon>Pseudomonadati</taxon>
        <taxon>Planctomycetota</taxon>
        <taxon>Planctomycetia</taxon>
        <taxon>Planctomycetales</taxon>
        <taxon>Planctomycetaceae</taxon>
        <taxon>Gimesia</taxon>
    </lineage>
</organism>
<dbReference type="AlphaFoldDB" id="A0A517VFA8"/>
<protein>
    <submittedName>
        <fullName evidence="1">Uncharacterized protein</fullName>
    </submittedName>
</protein>
<reference evidence="1 2" key="1">
    <citation type="submission" date="2019-02" db="EMBL/GenBank/DDBJ databases">
        <title>Deep-cultivation of Planctomycetes and their phenomic and genomic characterization uncovers novel biology.</title>
        <authorList>
            <person name="Wiegand S."/>
            <person name="Jogler M."/>
            <person name="Boedeker C."/>
            <person name="Pinto D."/>
            <person name="Vollmers J."/>
            <person name="Rivas-Marin E."/>
            <person name="Kohn T."/>
            <person name="Peeters S.H."/>
            <person name="Heuer A."/>
            <person name="Rast P."/>
            <person name="Oberbeckmann S."/>
            <person name="Bunk B."/>
            <person name="Jeske O."/>
            <person name="Meyerdierks A."/>
            <person name="Storesund J.E."/>
            <person name="Kallscheuer N."/>
            <person name="Luecker S."/>
            <person name="Lage O.M."/>
            <person name="Pohl T."/>
            <person name="Merkel B.J."/>
            <person name="Hornburger P."/>
            <person name="Mueller R.-W."/>
            <person name="Bruemmer F."/>
            <person name="Labrenz M."/>
            <person name="Spormann A.M."/>
            <person name="Op den Camp H."/>
            <person name="Overmann J."/>
            <person name="Amann R."/>
            <person name="Jetten M.S.M."/>
            <person name="Mascher T."/>
            <person name="Medema M.H."/>
            <person name="Devos D.P."/>
            <person name="Kaster A.-K."/>
            <person name="Ovreas L."/>
            <person name="Rohde M."/>
            <person name="Galperin M.Y."/>
            <person name="Jogler C."/>
        </authorList>
    </citation>
    <scope>NUCLEOTIDE SEQUENCE [LARGE SCALE GENOMIC DNA]</scope>
    <source>
        <strain evidence="1 2">Pan161</strain>
    </source>
</reference>
<keyword evidence="2" id="KW-1185">Reference proteome</keyword>
<gene>
    <name evidence="1" type="ORF">Pan161_33310</name>
</gene>
<evidence type="ECO:0000313" key="1">
    <source>
        <dbReference type="EMBL" id="QDT91669.1"/>
    </source>
</evidence>
<dbReference type="Proteomes" id="UP000316855">
    <property type="component" value="Chromosome"/>
</dbReference>
<accession>A0A517VFA8</accession>